<name>A0A538TLZ0_UNCEI</name>
<protein>
    <recommendedName>
        <fullName evidence="4">Glycosyltransferase RgtA/B/C/D-like domain-containing protein</fullName>
    </recommendedName>
</protein>
<organism evidence="2 3">
    <name type="scientific">Eiseniibacteriota bacterium</name>
    <dbReference type="NCBI Taxonomy" id="2212470"/>
    <lineage>
        <taxon>Bacteria</taxon>
        <taxon>Candidatus Eiseniibacteriota</taxon>
    </lineage>
</organism>
<evidence type="ECO:0000256" key="1">
    <source>
        <dbReference type="SAM" id="Phobius"/>
    </source>
</evidence>
<dbReference type="AlphaFoldDB" id="A0A538TLZ0"/>
<feature type="transmembrane region" description="Helical" evidence="1">
    <location>
        <begin position="75"/>
        <end position="92"/>
    </location>
</feature>
<dbReference type="EMBL" id="VBOY01000082">
    <property type="protein sequence ID" value="TMQ64615.1"/>
    <property type="molecule type" value="Genomic_DNA"/>
</dbReference>
<feature type="transmembrane region" description="Helical" evidence="1">
    <location>
        <begin position="104"/>
        <end position="132"/>
    </location>
</feature>
<proteinExistence type="predicted"/>
<sequence>MFGAPEKDSAWAFALLVWPFWSLGGVLGLFVWRWLTTLLAFGIAWATARRLGARGVSTLVVMVACAMVYRQRSQVRPEALAACLLALTIWILETRRRGGRDHALWLIPIAWLWPAVHASFHLGWLAIAAFAVDEGWRGGRRPRRDRPSAAEAARAPARRVPLLFVLSAAIAISFLNPLGASALSGPLDYLLRLRHEPLYGAIGELKPIDWSIHRTDGLPALMLAWPLFQLLRWRRGAPDRAEALLWALFTAAALSAQRFLTFWAVVAAPYLARGLAELPLRRVARWIEAPASRAGAAMLSCVLLTALDCRREDLPLGLSIRSSSVPQAACDFIAAHGIRGRAFNYFEHGGYLLWRFWPDRTRLPFMTTIPELATPAMRLDYQRAMVFADDWRRMAARYRFDYVLLKRATQPGDRYLDFLDADSSFALVFVDDVAALYIARRPPFLDTVRGFAYRRLPGGDAALEAAWGRAMRDSSERRLLGDELERAIASSPEHVVAASLRDTLGASPRAGD</sequence>
<feature type="transmembrane region" description="Helical" evidence="1">
    <location>
        <begin position="20"/>
        <end position="44"/>
    </location>
</feature>
<evidence type="ECO:0000313" key="3">
    <source>
        <dbReference type="Proteomes" id="UP000316609"/>
    </source>
</evidence>
<evidence type="ECO:0008006" key="4">
    <source>
        <dbReference type="Google" id="ProtNLM"/>
    </source>
</evidence>
<reference evidence="2 3" key="1">
    <citation type="journal article" date="2019" name="Nat. Microbiol.">
        <title>Mediterranean grassland soil C-N compound turnover is dependent on rainfall and depth, and is mediated by genomically divergent microorganisms.</title>
        <authorList>
            <person name="Diamond S."/>
            <person name="Andeer P.F."/>
            <person name="Li Z."/>
            <person name="Crits-Christoph A."/>
            <person name="Burstein D."/>
            <person name="Anantharaman K."/>
            <person name="Lane K.R."/>
            <person name="Thomas B.C."/>
            <person name="Pan C."/>
            <person name="Northen T.R."/>
            <person name="Banfield J.F."/>
        </authorList>
    </citation>
    <scope>NUCLEOTIDE SEQUENCE [LARGE SCALE GENOMIC DNA]</scope>
    <source>
        <strain evidence="2">WS_8</strain>
    </source>
</reference>
<keyword evidence="1" id="KW-1133">Transmembrane helix</keyword>
<keyword evidence="1" id="KW-0812">Transmembrane</keyword>
<accession>A0A538TLZ0</accession>
<dbReference type="Proteomes" id="UP000316609">
    <property type="component" value="Unassembled WGS sequence"/>
</dbReference>
<comment type="caution">
    <text evidence="2">The sequence shown here is derived from an EMBL/GenBank/DDBJ whole genome shotgun (WGS) entry which is preliminary data.</text>
</comment>
<feature type="transmembrane region" description="Helical" evidence="1">
    <location>
        <begin position="162"/>
        <end position="184"/>
    </location>
</feature>
<evidence type="ECO:0000313" key="2">
    <source>
        <dbReference type="EMBL" id="TMQ64615.1"/>
    </source>
</evidence>
<gene>
    <name evidence="2" type="ORF">E6K78_08840</name>
</gene>
<keyword evidence="1" id="KW-0472">Membrane</keyword>